<feature type="region of interest" description="Disordered" evidence="1">
    <location>
        <begin position="1"/>
        <end position="45"/>
    </location>
</feature>
<accession>A0A3P7XVP9</accession>
<sequence length="118" mass="12102">MDTSAVAAKDLPFRDGSVESTPLTSLTGANQATPPPPPPGIPYNSVAAGRIAASSSITNTGAPPTTSPGSSANTVNAKTTVIASYVSPFPYNQCHLVVLHSCYSVTVGRQRIVLEAFN</sequence>
<reference evidence="4" key="2">
    <citation type="submission" date="2019-09" db="UniProtKB">
        <authorList>
            <consortium name="WormBaseParasite"/>
        </authorList>
    </citation>
    <scope>IDENTIFICATION</scope>
</reference>
<dbReference type="Proteomes" id="UP000050761">
    <property type="component" value="Unassembled WGS sequence"/>
</dbReference>
<dbReference type="AlphaFoldDB" id="A0A183FND4"/>
<proteinExistence type="predicted"/>
<feature type="compositionally biased region" description="Polar residues" evidence="1">
    <location>
        <begin position="18"/>
        <end position="32"/>
    </location>
</feature>
<accession>A0A183FND4</accession>
<gene>
    <name evidence="2" type="ORF">HPBE_LOCUS8997</name>
</gene>
<dbReference type="OrthoDB" id="293823at2759"/>
<organism evidence="3 4">
    <name type="scientific">Heligmosomoides polygyrus</name>
    <name type="common">Parasitic roundworm</name>
    <dbReference type="NCBI Taxonomy" id="6339"/>
    <lineage>
        <taxon>Eukaryota</taxon>
        <taxon>Metazoa</taxon>
        <taxon>Ecdysozoa</taxon>
        <taxon>Nematoda</taxon>
        <taxon>Chromadorea</taxon>
        <taxon>Rhabditida</taxon>
        <taxon>Rhabditina</taxon>
        <taxon>Rhabditomorpha</taxon>
        <taxon>Strongyloidea</taxon>
        <taxon>Heligmosomidae</taxon>
        <taxon>Heligmosomoides</taxon>
    </lineage>
</organism>
<keyword evidence="3" id="KW-1185">Reference proteome</keyword>
<protein>
    <submittedName>
        <fullName evidence="2 4">Uncharacterized protein</fullName>
    </submittedName>
</protein>
<evidence type="ECO:0000313" key="2">
    <source>
        <dbReference type="EMBL" id="VDO78681.1"/>
    </source>
</evidence>
<evidence type="ECO:0000313" key="3">
    <source>
        <dbReference type="Proteomes" id="UP000050761"/>
    </source>
</evidence>
<reference evidence="2 3" key="1">
    <citation type="submission" date="2018-11" db="EMBL/GenBank/DDBJ databases">
        <authorList>
            <consortium name="Pathogen Informatics"/>
        </authorList>
    </citation>
    <scope>NUCLEOTIDE SEQUENCE [LARGE SCALE GENOMIC DNA]</scope>
</reference>
<name>A0A183FND4_HELPZ</name>
<evidence type="ECO:0000313" key="4">
    <source>
        <dbReference type="WBParaSite" id="HPBE_0000899601-mRNA-1"/>
    </source>
</evidence>
<dbReference type="WBParaSite" id="HPBE_0000899601-mRNA-1">
    <property type="protein sequence ID" value="HPBE_0000899601-mRNA-1"/>
    <property type="gene ID" value="HPBE_0000899601"/>
</dbReference>
<dbReference type="EMBL" id="UZAH01026310">
    <property type="protein sequence ID" value="VDO78681.1"/>
    <property type="molecule type" value="Genomic_DNA"/>
</dbReference>
<evidence type="ECO:0000256" key="1">
    <source>
        <dbReference type="SAM" id="MobiDB-lite"/>
    </source>
</evidence>